<comment type="caution">
    <text evidence="1">The sequence shown here is derived from an EMBL/GenBank/DDBJ whole genome shotgun (WGS) entry which is preliminary data.</text>
</comment>
<gene>
    <name evidence="1" type="ORF">JZ751_024004</name>
</gene>
<evidence type="ECO:0000313" key="2">
    <source>
        <dbReference type="Proteomes" id="UP000824540"/>
    </source>
</evidence>
<sequence>IGGSIGSLILRCLQPSATVLSAFHVFLRGVIADESPRVEVRRKRSTQPLSRSAAMFPADALLQRRRITPEEEGVSFPAANSKLQQLFLEI</sequence>
<reference evidence="1" key="1">
    <citation type="thesis" date="2021" institute="BYU ScholarsArchive" country="Provo, UT, USA">
        <title>Applications of and Algorithms for Genome Assembly and Genomic Analyses with an Emphasis on Marine Teleosts.</title>
        <authorList>
            <person name="Pickett B.D."/>
        </authorList>
    </citation>
    <scope>NUCLEOTIDE SEQUENCE</scope>
    <source>
        <strain evidence="1">HI-2016</strain>
    </source>
</reference>
<dbReference type="AlphaFoldDB" id="A0A8T2MYK0"/>
<dbReference type="EMBL" id="JAFBMS010000557">
    <property type="protein sequence ID" value="KAG9330542.1"/>
    <property type="molecule type" value="Genomic_DNA"/>
</dbReference>
<evidence type="ECO:0000313" key="1">
    <source>
        <dbReference type="EMBL" id="KAG9330542.1"/>
    </source>
</evidence>
<keyword evidence="2" id="KW-1185">Reference proteome</keyword>
<dbReference type="Proteomes" id="UP000824540">
    <property type="component" value="Unassembled WGS sequence"/>
</dbReference>
<feature type="non-terminal residue" evidence="1">
    <location>
        <position position="1"/>
    </location>
</feature>
<protein>
    <submittedName>
        <fullName evidence="1">Uncharacterized protein</fullName>
    </submittedName>
</protein>
<proteinExistence type="predicted"/>
<accession>A0A8T2MYK0</accession>
<name>A0A8T2MYK0_9TELE</name>
<organism evidence="1 2">
    <name type="scientific">Albula glossodonta</name>
    <name type="common">roundjaw bonefish</name>
    <dbReference type="NCBI Taxonomy" id="121402"/>
    <lineage>
        <taxon>Eukaryota</taxon>
        <taxon>Metazoa</taxon>
        <taxon>Chordata</taxon>
        <taxon>Craniata</taxon>
        <taxon>Vertebrata</taxon>
        <taxon>Euteleostomi</taxon>
        <taxon>Actinopterygii</taxon>
        <taxon>Neopterygii</taxon>
        <taxon>Teleostei</taxon>
        <taxon>Albuliformes</taxon>
        <taxon>Albulidae</taxon>
        <taxon>Albula</taxon>
    </lineage>
</organism>